<dbReference type="Gene3D" id="1.10.10.10">
    <property type="entry name" value="Winged helix-like DNA-binding domain superfamily/Winged helix DNA-binding domain"/>
    <property type="match status" value="1"/>
</dbReference>
<dbReference type="SMART" id="SM00448">
    <property type="entry name" value="REC"/>
    <property type="match status" value="1"/>
</dbReference>
<protein>
    <submittedName>
        <fullName evidence="6">DNA-binding NarL/FixJ family response regulator</fullName>
    </submittedName>
</protein>
<dbReference type="CDD" id="cd17535">
    <property type="entry name" value="REC_NarL-like"/>
    <property type="match status" value="1"/>
</dbReference>
<keyword evidence="1 3" id="KW-0597">Phosphoprotein</keyword>
<keyword evidence="2 6" id="KW-0238">DNA-binding</keyword>
<proteinExistence type="predicted"/>
<comment type="caution">
    <text evidence="6">The sequence shown here is derived from an EMBL/GenBank/DDBJ whole genome shotgun (WGS) entry which is preliminary data.</text>
</comment>
<dbReference type="Gene3D" id="3.40.50.2300">
    <property type="match status" value="1"/>
</dbReference>
<dbReference type="Pfam" id="PF00072">
    <property type="entry name" value="Response_reg"/>
    <property type="match status" value="1"/>
</dbReference>
<dbReference type="AlphaFoldDB" id="A0A7W5ZNI2"/>
<dbReference type="InterPro" id="IPR016032">
    <property type="entry name" value="Sig_transdc_resp-reg_C-effctor"/>
</dbReference>
<dbReference type="Proteomes" id="UP000541352">
    <property type="component" value="Unassembled WGS sequence"/>
</dbReference>
<dbReference type="SUPFAM" id="SSF52172">
    <property type="entry name" value="CheY-like"/>
    <property type="match status" value="1"/>
</dbReference>
<dbReference type="PANTHER" id="PTHR43214">
    <property type="entry name" value="TWO-COMPONENT RESPONSE REGULATOR"/>
    <property type="match status" value="1"/>
</dbReference>
<keyword evidence="7" id="KW-1185">Reference proteome</keyword>
<dbReference type="EMBL" id="JACIBY010000009">
    <property type="protein sequence ID" value="MBB3840204.1"/>
    <property type="molecule type" value="Genomic_DNA"/>
</dbReference>
<dbReference type="GO" id="GO:0000160">
    <property type="term" value="P:phosphorelay signal transduction system"/>
    <property type="evidence" value="ECO:0007669"/>
    <property type="project" value="InterPro"/>
</dbReference>
<accession>A0A7W5ZNI2</accession>
<dbReference type="GO" id="GO:0006355">
    <property type="term" value="P:regulation of DNA-templated transcription"/>
    <property type="evidence" value="ECO:0007669"/>
    <property type="project" value="InterPro"/>
</dbReference>
<dbReference type="SMART" id="SM00421">
    <property type="entry name" value="HTH_LUXR"/>
    <property type="match status" value="1"/>
</dbReference>
<sequence length="210" mass="23919">MDDHLLIAKAISSMVRNMAHFEVLYEAENGSVLINKFKTRDSVPDIVLLDISMPIMDGFQTAQWLQEKYPTVKILVLSMQDDEDSVIKMIKYGVKGYLHKNTPPAELEKALTNVTEQGIYFPNWATSIVLQTISNNKHKKLITSDEKLSHRELEFLHYACTELTYKEIADQMCCSPRTVEGYRDALFDKLNIKTRTGLAMFAVKAGIVKL</sequence>
<dbReference type="CDD" id="cd06170">
    <property type="entry name" value="LuxR_C_like"/>
    <property type="match status" value="1"/>
</dbReference>
<dbReference type="InterPro" id="IPR000792">
    <property type="entry name" value="Tscrpt_reg_LuxR_C"/>
</dbReference>
<evidence type="ECO:0000259" key="4">
    <source>
        <dbReference type="PROSITE" id="PS50043"/>
    </source>
</evidence>
<name>A0A7W5ZNI2_9BACT</name>
<dbReference type="InterPro" id="IPR001789">
    <property type="entry name" value="Sig_transdc_resp-reg_receiver"/>
</dbReference>
<organism evidence="6 7">
    <name type="scientific">Runella defluvii</name>
    <dbReference type="NCBI Taxonomy" id="370973"/>
    <lineage>
        <taxon>Bacteria</taxon>
        <taxon>Pseudomonadati</taxon>
        <taxon>Bacteroidota</taxon>
        <taxon>Cytophagia</taxon>
        <taxon>Cytophagales</taxon>
        <taxon>Spirosomataceae</taxon>
        <taxon>Runella</taxon>
    </lineage>
</organism>
<evidence type="ECO:0000259" key="5">
    <source>
        <dbReference type="PROSITE" id="PS50110"/>
    </source>
</evidence>
<dbReference type="InterPro" id="IPR058245">
    <property type="entry name" value="NreC/VraR/RcsB-like_REC"/>
</dbReference>
<reference evidence="6 7" key="1">
    <citation type="submission" date="2020-08" db="EMBL/GenBank/DDBJ databases">
        <title>Genomic Encyclopedia of Type Strains, Phase IV (KMG-IV): sequencing the most valuable type-strain genomes for metagenomic binning, comparative biology and taxonomic classification.</title>
        <authorList>
            <person name="Goeker M."/>
        </authorList>
    </citation>
    <scope>NUCLEOTIDE SEQUENCE [LARGE SCALE GENOMIC DNA]</scope>
    <source>
        <strain evidence="6 7">DSM 17976</strain>
    </source>
</reference>
<evidence type="ECO:0000256" key="2">
    <source>
        <dbReference type="ARBA" id="ARBA00023125"/>
    </source>
</evidence>
<evidence type="ECO:0000256" key="3">
    <source>
        <dbReference type="PROSITE-ProRule" id="PRU00169"/>
    </source>
</evidence>
<feature type="modified residue" description="4-aspartylphosphate" evidence="3">
    <location>
        <position position="50"/>
    </location>
</feature>
<evidence type="ECO:0000256" key="1">
    <source>
        <dbReference type="ARBA" id="ARBA00022553"/>
    </source>
</evidence>
<dbReference type="PANTHER" id="PTHR43214:SF43">
    <property type="entry name" value="TWO-COMPONENT RESPONSE REGULATOR"/>
    <property type="match status" value="1"/>
</dbReference>
<dbReference type="SUPFAM" id="SSF46894">
    <property type="entry name" value="C-terminal effector domain of the bipartite response regulators"/>
    <property type="match status" value="1"/>
</dbReference>
<evidence type="ECO:0000313" key="7">
    <source>
        <dbReference type="Proteomes" id="UP000541352"/>
    </source>
</evidence>
<dbReference type="GO" id="GO:0003677">
    <property type="term" value="F:DNA binding"/>
    <property type="evidence" value="ECO:0007669"/>
    <property type="project" value="UniProtKB-KW"/>
</dbReference>
<dbReference type="PROSITE" id="PS50110">
    <property type="entry name" value="RESPONSE_REGULATORY"/>
    <property type="match status" value="1"/>
</dbReference>
<dbReference type="InterPro" id="IPR011006">
    <property type="entry name" value="CheY-like_superfamily"/>
</dbReference>
<feature type="domain" description="Response regulatory" evidence="5">
    <location>
        <begin position="1"/>
        <end position="115"/>
    </location>
</feature>
<dbReference type="InterPro" id="IPR039420">
    <property type="entry name" value="WalR-like"/>
</dbReference>
<dbReference type="RefSeq" id="WP_310587010.1">
    <property type="nucleotide sequence ID" value="NZ_JACIBY010000009.1"/>
</dbReference>
<dbReference type="Pfam" id="PF00196">
    <property type="entry name" value="GerE"/>
    <property type="match status" value="1"/>
</dbReference>
<dbReference type="InterPro" id="IPR036388">
    <property type="entry name" value="WH-like_DNA-bd_sf"/>
</dbReference>
<dbReference type="PROSITE" id="PS50043">
    <property type="entry name" value="HTH_LUXR_2"/>
    <property type="match status" value="1"/>
</dbReference>
<gene>
    <name evidence="6" type="ORF">FHS57_004217</name>
</gene>
<evidence type="ECO:0000313" key="6">
    <source>
        <dbReference type="EMBL" id="MBB3840204.1"/>
    </source>
</evidence>
<feature type="domain" description="HTH luxR-type" evidence="4">
    <location>
        <begin position="141"/>
        <end position="206"/>
    </location>
</feature>